<sequence length="176" mass="17171">MLFEIPSTIAFALALTGLASAQSSSGGSWQVDHSCDAYVIVETCVSQSTPRVNACPPNDYSCLCIEYTSLLTCYNNCPMDNNSSGIKSSVTSFCNAAAAASSASSMTNTAKPTSGAGSSTASSAPTGSGSPTATGASSSSSSSSSGSGSPNAALALTPAGTYGALAGVMAIAGIFL</sequence>
<dbReference type="Proteomes" id="UP000246991">
    <property type="component" value="Unassembled WGS sequence"/>
</dbReference>
<evidence type="ECO:0000313" key="3">
    <source>
        <dbReference type="EMBL" id="PWW78734.1"/>
    </source>
</evidence>
<evidence type="ECO:0000313" key="4">
    <source>
        <dbReference type="Proteomes" id="UP000246991"/>
    </source>
</evidence>
<dbReference type="STRING" id="42249.A0A317SWT4"/>
<feature type="compositionally biased region" description="Low complexity" evidence="1">
    <location>
        <begin position="112"/>
        <end position="148"/>
    </location>
</feature>
<dbReference type="AlphaFoldDB" id="A0A317SWT4"/>
<organism evidence="3 4">
    <name type="scientific">Tuber magnatum</name>
    <name type="common">white Piedmont truffle</name>
    <dbReference type="NCBI Taxonomy" id="42249"/>
    <lineage>
        <taxon>Eukaryota</taxon>
        <taxon>Fungi</taxon>
        <taxon>Dikarya</taxon>
        <taxon>Ascomycota</taxon>
        <taxon>Pezizomycotina</taxon>
        <taxon>Pezizomycetes</taxon>
        <taxon>Pezizales</taxon>
        <taxon>Tuberaceae</taxon>
        <taxon>Tuber</taxon>
    </lineage>
</organism>
<comment type="caution">
    <text evidence="3">The sequence shown here is derived from an EMBL/GenBank/DDBJ whole genome shotgun (WGS) entry which is preliminary data.</text>
</comment>
<gene>
    <name evidence="3" type="ORF">C7212DRAFT_309159</name>
</gene>
<keyword evidence="4" id="KW-1185">Reference proteome</keyword>
<reference evidence="3 4" key="1">
    <citation type="submission" date="2018-03" db="EMBL/GenBank/DDBJ databases">
        <title>Genomes of Pezizomycetes fungi and the evolution of truffles.</title>
        <authorList>
            <person name="Murat C."/>
            <person name="Payen T."/>
            <person name="Noel B."/>
            <person name="Kuo A."/>
            <person name="Martin F.M."/>
        </authorList>
    </citation>
    <scope>NUCLEOTIDE SEQUENCE [LARGE SCALE GENOMIC DNA]</scope>
    <source>
        <strain evidence="3">091103-1</strain>
    </source>
</reference>
<feature type="chain" id="PRO_5016430715" description="GPI anchored serine-threonine rich protein" evidence="2">
    <location>
        <begin position="22"/>
        <end position="176"/>
    </location>
</feature>
<name>A0A317SWT4_9PEZI</name>
<proteinExistence type="predicted"/>
<dbReference type="EMBL" id="PYWC01000013">
    <property type="protein sequence ID" value="PWW78734.1"/>
    <property type="molecule type" value="Genomic_DNA"/>
</dbReference>
<feature type="region of interest" description="Disordered" evidence="1">
    <location>
        <begin position="106"/>
        <end position="148"/>
    </location>
</feature>
<dbReference type="OrthoDB" id="2507140at2759"/>
<feature type="signal peptide" evidence="2">
    <location>
        <begin position="1"/>
        <end position="21"/>
    </location>
</feature>
<accession>A0A317SWT4</accession>
<evidence type="ECO:0000256" key="2">
    <source>
        <dbReference type="SAM" id="SignalP"/>
    </source>
</evidence>
<keyword evidence="2" id="KW-0732">Signal</keyword>
<protein>
    <recommendedName>
        <fullName evidence="5">GPI anchored serine-threonine rich protein</fullName>
    </recommendedName>
</protein>
<evidence type="ECO:0008006" key="5">
    <source>
        <dbReference type="Google" id="ProtNLM"/>
    </source>
</evidence>
<evidence type="ECO:0000256" key="1">
    <source>
        <dbReference type="SAM" id="MobiDB-lite"/>
    </source>
</evidence>